<keyword evidence="1" id="KW-1133">Transmembrane helix</keyword>
<evidence type="ECO:0000313" key="3">
    <source>
        <dbReference type="Proteomes" id="UP000799049"/>
    </source>
</evidence>
<dbReference type="EMBL" id="VRVR01000051">
    <property type="protein sequence ID" value="KAF0852236.1"/>
    <property type="molecule type" value="Genomic_DNA"/>
</dbReference>
<feature type="transmembrane region" description="Helical" evidence="1">
    <location>
        <begin position="47"/>
        <end position="64"/>
    </location>
</feature>
<keyword evidence="1" id="KW-0812">Transmembrane</keyword>
<evidence type="ECO:0000256" key="1">
    <source>
        <dbReference type="SAM" id="Phobius"/>
    </source>
</evidence>
<dbReference type="Proteomes" id="UP000799049">
    <property type="component" value="Unassembled WGS sequence"/>
</dbReference>
<evidence type="ECO:0000313" key="2">
    <source>
        <dbReference type="EMBL" id="KAF0852236.1"/>
    </source>
</evidence>
<dbReference type="AlphaFoldDB" id="A0A8K0AJS9"/>
<keyword evidence="1" id="KW-0472">Membrane</keyword>
<gene>
    <name evidence="2" type="ORF">ANDGO_08811</name>
</gene>
<feature type="transmembrane region" description="Helical" evidence="1">
    <location>
        <begin position="9"/>
        <end position="27"/>
    </location>
</feature>
<organism evidence="2 3">
    <name type="scientific">Andalucia godoyi</name>
    <name type="common">Flagellate</name>
    <dbReference type="NCBI Taxonomy" id="505711"/>
    <lineage>
        <taxon>Eukaryota</taxon>
        <taxon>Discoba</taxon>
        <taxon>Jakobida</taxon>
        <taxon>Andalucina</taxon>
        <taxon>Andaluciidae</taxon>
        <taxon>Andalucia</taxon>
    </lineage>
</organism>
<name>A0A8K0AJS9_ANDGO</name>
<comment type="caution">
    <text evidence="2">The sequence shown here is derived from an EMBL/GenBank/DDBJ whole genome shotgun (WGS) entry which is preliminary data.</text>
</comment>
<reference evidence="2" key="1">
    <citation type="submission" date="2019-09" db="EMBL/GenBank/DDBJ databases">
        <title>The Mitochondrial Proteome of the Jakobid, Andalucia godoyi, a Protist With the Most Gene-Rich and Bacteria-Like Mitochondrial Genome.</title>
        <authorList>
            <person name="Gray M.W."/>
            <person name="Burger G."/>
            <person name="Derelle R."/>
            <person name="Klimes V."/>
            <person name="Leger M."/>
            <person name="Sarrasin M."/>
            <person name="Vlcek C."/>
            <person name="Roger A.J."/>
            <person name="Elias M."/>
            <person name="Lang B.F."/>
        </authorList>
    </citation>
    <scope>NUCLEOTIDE SEQUENCE</scope>
    <source>
        <strain evidence="2">And28</strain>
    </source>
</reference>
<accession>A0A8K0AJS9</accession>
<keyword evidence="3" id="KW-1185">Reference proteome</keyword>
<protein>
    <submittedName>
        <fullName evidence="2">Mitochondrial Complex I (CI) assembly protein DMAC1</fullName>
    </submittedName>
</protein>
<sequence>MESEMTDCLGCRIMGTVSFLACSGYTLYHRPKLTPTISASSLRWRQALNVISLGFLGAAVYRWNMTIHKRPTAQ</sequence>
<proteinExistence type="predicted"/>